<organism evidence="7">
    <name type="scientific">Melanaphis sacchari</name>
    <dbReference type="NCBI Taxonomy" id="742174"/>
    <lineage>
        <taxon>Eukaryota</taxon>
        <taxon>Metazoa</taxon>
        <taxon>Ecdysozoa</taxon>
        <taxon>Arthropoda</taxon>
        <taxon>Hexapoda</taxon>
        <taxon>Insecta</taxon>
        <taxon>Pterygota</taxon>
        <taxon>Neoptera</taxon>
        <taxon>Paraneoptera</taxon>
        <taxon>Hemiptera</taxon>
        <taxon>Sternorrhyncha</taxon>
        <taxon>Aphidomorpha</taxon>
        <taxon>Aphidoidea</taxon>
        <taxon>Aphididae</taxon>
        <taxon>Aphidini</taxon>
        <taxon>Melanaphis</taxon>
    </lineage>
</organism>
<dbReference type="GO" id="GO:0005615">
    <property type="term" value="C:extracellular space"/>
    <property type="evidence" value="ECO:0007669"/>
    <property type="project" value="TreeGrafter"/>
</dbReference>
<evidence type="ECO:0000256" key="5">
    <source>
        <dbReference type="SAM" id="SignalP"/>
    </source>
</evidence>
<dbReference type="AlphaFoldDB" id="A0A2H8TXP0"/>
<feature type="signal peptide" evidence="5">
    <location>
        <begin position="1"/>
        <end position="22"/>
    </location>
</feature>
<keyword evidence="2 4" id="KW-0339">Growth factor</keyword>
<dbReference type="Pfam" id="PF00341">
    <property type="entry name" value="PDGF"/>
    <property type="match status" value="1"/>
</dbReference>
<evidence type="ECO:0000256" key="3">
    <source>
        <dbReference type="ARBA" id="ARBA00023246"/>
    </source>
</evidence>
<dbReference type="OrthoDB" id="8878063at2759"/>
<dbReference type="GO" id="GO:0008284">
    <property type="term" value="P:positive regulation of cell population proliferation"/>
    <property type="evidence" value="ECO:0007669"/>
    <property type="project" value="TreeGrafter"/>
</dbReference>
<comment type="similarity">
    <text evidence="1 4">Belongs to the PDGF/VEGF growth factor family.</text>
</comment>
<keyword evidence="5" id="KW-0732">Signal</keyword>
<proteinExistence type="inferred from homology"/>
<reference evidence="7" key="1">
    <citation type="submission" date="2017-10" db="EMBL/GenBank/DDBJ databases">
        <title>Transcriptome Assembly of Sugarcane Aphid Adults.</title>
        <authorList>
            <person name="Scully E.D."/>
            <person name="Palmer N.A."/>
            <person name="Geib S.M."/>
            <person name="Sarath G."/>
            <person name="Sattler S.E."/>
        </authorList>
    </citation>
    <scope>NUCLEOTIDE SEQUENCE</scope>
    <source>
        <tissue evidence="7">Whole body</tissue>
    </source>
</reference>
<evidence type="ECO:0000256" key="1">
    <source>
        <dbReference type="ARBA" id="ARBA00006686"/>
    </source>
</evidence>
<dbReference type="Gene3D" id="2.10.90.10">
    <property type="entry name" value="Cystine-knot cytokines"/>
    <property type="match status" value="1"/>
</dbReference>
<name>A0A2H8TXP0_9HEMI</name>
<dbReference type="PANTHER" id="PTHR11633">
    <property type="entry name" value="PLATELET-DERIVED GROWTH FACTOR"/>
    <property type="match status" value="1"/>
</dbReference>
<accession>A0A2H8TXP0</accession>
<dbReference type="InterPro" id="IPR029034">
    <property type="entry name" value="Cystine-knot_cytokine"/>
</dbReference>
<dbReference type="GO" id="GO:0008083">
    <property type="term" value="F:growth factor activity"/>
    <property type="evidence" value="ECO:0007669"/>
    <property type="project" value="UniProtKB-KW"/>
</dbReference>
<dbReference type="GO" id="GO:0051781">
    <property type="term" value="P:positive regulation of cell division"/>
    <property type="evidence" value="ECO:0007669"/>
    <property type="project" value="UniProtKB-KW"/>
</dbReference>
<dbReference type="SUPFAM" id="SSF57501">
    <property type="entry name" value="Cystine-knot cytokines"/>
    <property type="match status" value="1"/>
</dbReference>
<dbReference type="PROSITE" id="PS50278">
    <property type="entry name" value="PDGF_2"/>
    <property type="match status" value="1"/>
</dbReference>
<dbReference type="GO" id="GO:0070851">
    <property type="term" value="F:growth factor receptor binding"/>
    <property type="evidence" value="ECO:0007669"/>
    <property type="project" value="TreeGrafter"/>
</dbReference>
<feature type="chain" id="PRO_5014130463" evidence="5">
    <location>
        <begin position="23"/>
        <end position="232"/>
    </location>
</feature>
<evidence type="ECO:0000313" key="7">
    <source>
        <dbReference type="EMBL" id="MBW18699.1"/>
    </source>
</evidence>
<keyword evidence="3" id="KW-0497">Mitogen</keyword>
<dbReference type="GO" id="GO:0016020">
    <property type="term" value="C:membrane"/>
    <property type="evidence" value="ECO:0007669"/>
    <property type="project" value="InterPro"/>
</dbReference>
<feature type="domain" description="Platelet-derived growth factor (PDGF) family profile" evidence="6">
    <location>
        <begin position="103"/>
        <end position="185"/>
    </location>
</feature>
<dbReference type="InterPro" id="IPR000072">
    <property type="entry name" value="PDGF/VEGF_dom"/>
</dbReference>
<evidence type="ECO:0000259" key="6">
    <source>
        <dbReference type="PROSITE" id="PS50278"/>
    </source>
</evidence>
<dbReference type="SMART" id="SM00141">
    <property type="entry name" value="PDGF"/>
    <property type="match status" value="1"/>
</dbReference>
<evidence type="ECO:0000256" key="2">
    <source>
        <dbReference type="ARBA" id="ARBA00023030"/>
    </source>
</evidence>
<sequence>MMAVYALSTVHLSLSIFAVAFAESAVADDTGHPREIPLNFIMELNQVTNVSDLFIKFIPDTNMNDAQKIYTTIGFQNRYAYDSEIKATLIPKAASCSIGLQTISLKDTDDLSLYYYPMCTRVNRCGGCCGHDLLACRPTEIETLNFEVMVLQYKGSPGSGKLEFKGRKSVSVDQHLNCKCDCIIEEENCTPLQVYNPNECSCMCTNEKDRHECHDEHGLKLWNSTACTCQSL</sequence>
<dbReference type="EMBL" id="GFXV01006894">
    <property type="protein sequence ID" value="MBW18699.1"/>
    <property type="molecule type" value="Transcribed_RNA"/>
</dbReference>
<dbReference type="PANTHER" id="PTHR11633:SF1">
    <property type="entry name" value="LD28763P"/>
    <property type="match status" value="1"/>
</dbReference>
<evidence type="ECO:0000256" key="4">
    <source>
        <dbReference type="RuleBase" id="RU003818"/>
    </source>
</evidence>
<protein>
    <submittedName>
        <fullName evidence="7">Vascular endothelial growth factor A</fullName>
    </submittedName>
</protein>
<gene>
    <name evidence="7" type="primary">VEGFA_2</name>
</gene>